<dbReference type="eggNOG" id="COG3829">
    <property type="taxonomic scope" value="Bacteria"/>
</dbReference>
<gene>
    <name evidence="2" type="ORF">Cri9333_4000</name>
</gene>
<dbReference type="SUPFAM" id="SSF55785">
    <property type="entry name" value="PYP-like sensor domain (PAS domain)"/>
    <property type="match status" value="1"/>
</dbReference>
<keyword evidence="3" id="KW-1185">Reference proteome</keyword>
<protein>
    <submittedName>
        <fullName evidence="2">PAS sensor protein</fullName>
    </submittedName>
</protein>
<evidence type="ECO:0000259" key="1">
    <source>
        <dbReference type="PROSITE" id="PS50112"/>
    </source>
</evidence>
<dbReference type="Gene3D" id="3.30.450.20">
    <property type="entry name" value="PAS domain"/>
    <property type="match status" value="1"/>
</dbReference>
<evidence type="ECO:0000313" key="2">
    <source>
        <dbReference type="EMBL" id="AFZ14807.1"/>
    </source>
</evidence>
<evidence type="ECO:0000313" key="3">
    <source>
        <dbReference type="Proteomes" id="UP000010472"/>
    </source>
</evidence>
<dbReference type="CDD" id="cd00130">
    <property type="entry name" value="PAS"/>
    <property type="match status" value="1"/>
</dbReference>
<dbReference type="SMART" id="SM00091">
    <property type="entry name" value="PAS"/>
    <property type="match status" value="1"/>
</dbReference>
<name>K9W4Y3_9CYAN</name>
<dbReference type="AlphaFoldDB" id="K9W4Y3"/>
<dbReference type="KEGG" id="cep:Cri9333_4000"/>
<dbReference type="GO" id="GO:0006355">
    <property type="term" value="P:regulation of DNA-templated transcription"/>
    <property type="evidence" value="ECO:0007669"/>
    <property type="project" value="InterPro"/>
</dbReference>
<dbReference type="PROSITE" id="PS50112">
    <property type="entry name" value="PAS"/>
    <property type="match status" value="1"/>
</dbReference>
<dbReference type="Proteomes" id="UP000010472">
    <property type="component" value="Chromosome"/>
</dbReference>
<reference evidence="2 3" key="1">
    <citation type="submission" date="2012-06" db="EMBL/GenBank/DDBJ databases">
        <title>Finished chromosome of genome of Crinalium epipsammum PCC 9333.</title>
        <authorList>
            <consortium name="US DOE Joint Genome Institute"/>
            <person name="Gugger M."/>
            <person name="Coursin T."/>
            <person name="Rippka R."/>
            <person name="Tandeau De Marsac N."/>
            <person name="Huntemann M."/>
            <person name="Wei C.-L."/>
            <person name="Han J."/>
            <person name="Detter J.C."/>
            <person name="Han C."/>
            <person name="Tapia R."/>
            <person name="Davenport K."/>
            <person name="Daligault H."/>
            <person name="Erkkila T."/>
            <person name="Gu W."/>
            <person name="Munk A.C.C."/>
            <person name="Teshima H."/>
            <person name="Xu Y."/>
            <person name="Chain P."/>
            <person name="Chen A."/>
            <person name="Krypides N."/>
            <person name="Mavromatis K."/>
            <person name="Markowitz V."/>
            <person name="Szeto E."/>
            <person name="Ivanova N."/>
            <person name="Mikhailova N."/>
            <person name="Ovchinnikova G."/>
            <person name="Pagani I."/>
            <person name="Pati A."/>
            <person name="Goodwin L."/>
            <person name="Peters L."/>
            <person name="Pitluck S."/>
            <person name="Woyke T."/>
            <person name="Kerfeld C."/>
        </authorList>
    </citation>
    <scope>NUCLEOTIDE SEQUENCE [LARGE SCALE GENOMIC DNA]</scope>
    <source>
        <strain evidence="2 3">PCC 9333</strain>
    </source>
</reference>
<dbReference type="NCBIfam" id="TIGR00229">
    <property type="entry name" value="sensory_box"/>
    <property type="match status" value="1"/>
</dbReference>
<proteinExistence type="predicted"/>
<sequence length="117" mass="13342">MKTIEDMKRETELPVLMTDEQGFIVYVNEPFRQVFGWKNEEIIGQTLAAVIPNSFHDSHNLGFSRFVMTGNPTILSHPLQLKAVKKDGSEIDAEHFILAEENQGQWVFAATLRPLNQ</sequence>
<dbReference type="InterPro" id="IPR013767">
    <property type="entry name" value="PAS_fold"/>
</dbReference>
<dbReference type="EMBL" id="CP003620">
    <property type="protein sequence ID" value="AFZ14807.1"/>
    <property type="molecule type" value="Genomic_DNA"/>
</dbReference>
<dbReference type="OrthoDB" id="513289at2"/>
<dbReference type="Pfam" id="PF00989">
    <property type="entry name" value="PAS"/>
    <property type="match status" value="1"/>
</dbReference>
<dbReference type="HOGENOM" id="CLU_2106444_0_0_3"/>
<accession>K9W4Y3</accession>
<dbReference type="RefSeq" id="WP_015204907.1">
    <property type="nucleotide sequence ID" value="NC_019753.1"/>
</dbReference>
<dbReference type="InterPro" id="IPR035965">
    <property type="entry name" value="PAS-like_dom_sf"/>
</dbReference>
<organism evidence="2 3">
    <name type="scientific">Crinalium epipsammum PCC 9333</name>
    <dbReference type="NCBI Taxonomy" id="1173022"/>
    <lineage>
        <taxon>Bacteria</taxon>
        <taxon>Bacillati</taxon>
        <taxon>Cyanobacteriota</taxon>
        <taxon>Cyanophyceae</taxon>
        <taxon>Gomontiellales</taxon>
        <taxon>Gomontiellaceae</taxon>
        <taxon>Crinalium</taxon>
    </lineage>
</organism>
<dbReference type="STRING" id="1173022.Cri9333_4000"/>
<dbReference type="InterPro" id="IPR000014">
    <property type="entry name" value="PAS"/>
</dbReference>
<feature type="domain" description="PAS" evidence="1">
    <location>
        <begin position="1"/>
        <end position="47"/>
    </location>
</feature>